<evidence type="ECO:0000256" key="1">
    <source>
        <dbReference type="SAM" id="SignalP"/>
    </source>
</evidence>
<dbReference type="InterPro" id="IPR036514">
    <property type="entry name" value="SGNH_hydro_sf"/>
</dbReference>
<dbReference type="EMBL" id="BAABIS010000001">
    <property type="protein sequence ID" value="GAA4843657.1"/>
    <property type="molecule type" value="Genomic_DNA"/>
</dbReference>
<keyword evidence="1" id="KW-0732">Signal</keyword>
<organism evidence="3 4">
    <name type="scientific">Kitasatospora terrestris</name>
    <dbReference type="NCBI Taxonomy" id="258051"/>
    <lineage>
        <taxon>Bacteria</taxon>
        <taxon>Bacillati</taxon>
        <taxon>Actinomycetota</taxon>
        <taxon>Actinomycetes</taxon>
        <taxon>Kitasatosporales</taxon>
        <taxon>Streptomycetaceae</taxon>
        <taxon>Kitasatospora</taxon>
    </lineage>
</organism>
<comment type="caution">
    <text evidence="3">The sequence shown here is derived from an EMBL/GenBank/DDBJ whole genome shotgun (WGS) entry which is preliminary data.</text>
</comment>
<keyword evidence="3" id="KW-0378">Hydrolase</keyword>
<dbReference type="CDD" id="cd01823">
    <property type="entry name" value="SEST_like"/>
    <property type="match status" value="1"/>
</dbReference>
<sequence>MLRPALKRSSVLVSGVLLAAALSGATTPAHAAEAGGKYVALGDSYAAGSGVPGQYAGLCLRSDRNYGHLVAARIGGSYTDVTCGAAKVKAMTEAQWDGPFRVNDPQLNAVTADTTLVTLGIGGNDLGTSDLGIADVIATCVAGAVVNPLGTPCKDHYADGHWSWSQWAWVWGEDSLAKRVDDTAPRLASVLQKIHAKAPDARVLVVGYPSVLPENERDCFGRQPVTVGDVAYLRGVLGKVNTMLAATAKANGATYVDTLTPTRGHDVCSDDRWVEGALPGSPTVPFHPNATGEAAMAGAVLKALGR</sequence>
<dbReference type="Proteomes" id="UP001501752">
    <property type="component" value="Unassembled WGS sequence"/>
</dbReference>
<keyword evidence="4" id="KW-1185">Reference proteome</keyword>
<dbReference type="Gene3D" id="3.40.50.1110">
    <property type="entry name" value="SGNH hydrolase"/>
    <property type="match status" value="1"/>
</dbReference>
<dbReference type="GO" id="GO:0016787">
    <property type="term" value="F:hydrolase activity"/>
    <property type="evidence" value="ECO:0007669"/>
    <property type="project" value="UniProtKB-KW"/>
</dbReference>
<dbReference type="InterPro" id="IPR013830">
    <property type="entry name" value="SGNH_hydro"/>
</dbReference>
<feature type="signal peptide" evidence="1">
    <location>
        <begin position="1"/>
        <end position="31"/>
    </location>
</feature>
<dbReference type="PANTHER" id="PTHR37981:SF1">
    <property type="entry name" value="SGNH HYDROLASE-TYPE ESTERASE DOMAIN-CONTAINING PROTEIN"/>
    <property type="match status" value="1"/>
</dbReference>
<dbReference type="InterPro" id="IPR037460">
    <property type="entry name" value="SEST-like"/>
</dbReference>
<gene>
    <name evidence="3" type="ORF">GCM10023235_19770</name>
</gene>
<evidence type="ECO:0000259" key="2">
    <source>
        <dbReference type="Pfam" id="PF13472"/>
    </source>
</evidence>
<proteinExistence type="predicted"/>
<dbReference type="Pfam" id="PF13472">
    <property type="entry name" value="Lipase_GDSL_2"/>
    <property type="match status" value="1"/>
</dbReference>
<dbReference type="SUPFAM" id="SSF52266">
    <property type="entry name" value="SGNH hydrolase"/>
    <property type="match status" value="1"/>
</dbReference>
<dbReference type="PANTHER" id="PTHR37981">
    <property type="entry name" value="LIPASE 2"/>
    <property type="match status" value="1"/>
</dbReference>
<evidence type="ECO:0000313" key="4">
    <source>
        <dbReference type="Proteomes" id="UP001501752"/>
    </source>
</evidence>
<feature type="chain" id="PRO_5046029299" evidence="1">
    <location>
        <begin position="32"/>
        <end position="306"/>
    </location>
</feature>
<reference evidence="4" key="1">
    <citation type="journal article" date="2019" name="Int. J. Syst. Evol. Microbiol.">
        <title>The Global Catalogue of Microorganisms (GCM) 10K type strain sequencing project: providing services to taxonomists for standard genome sequencing and annotation.</title>
        <authorList>
            <consortium name="The Broad Institute Genomics Platform"/>
            <consortium name="The Broad Institute Genome Sequencing Center for Infectious Disease"/>
            <person name="Wu L."/>
            <person name="Ma J."/>
        </authorList>
    </citation>
    <scope>NUCLEOTIDE SEQUENCE [LARGE SCALE GENOMIC DNA]</scope>
    <source>
        <strain evidence="4">JCM 13006</strain>
    </source>
</reference>
<accession>A0ABP9DGR5</accession>
<protein>
    <submittedName>
        <fullName evidence="3">SGNH/GDSL hydrolase family protein</fullName>
    </submittedName>
</protein>
<feature type="domain" description="SGNH hydrolase-type esterase" evidence="2">
    <location>
        <begin position="40"/>
        <end position="294"/>
    </location>
</feature>
<evidence type="ECO:0000313" key="3">
    <source>
        <dbReference type="EMBL" id="GAA4843657.1"/>
    </source>
</evidence>
<dbReference type="RefSeq" id="WP_345696401.1">
    <property type="nucleotide sequence ID" value="NZ_BAABIS010000001.1"/>
</dbReference>
<name>A0ABP9DGR5_9ACTN</name>